<dbReference type="EMBL" id="AZGE01000001">
    <property type="protein sequence ID" value="KRM17060.1"/>
    <property type="molecule type" value="Genomic_DNA"/>
</dbReference>
<name>A0A0R1WLG4_9LACO</name>
<reference evidence="4 5" key="1">
    <citation type="journal article" date="2015" name="Genome Announc.">
        <title>Expanding the biotechnology potential of lactobacilli through comparative genomics of 213 strains and associated genera.</title>
        <authorList>
            <person name="Sun Z."/>
            <person name="Harris H.M."/>
            <person name="McCann A."/>
            <person name="Guo C."/>
            <person name="Argimon S."/>
            <person name="Zhang W."/>
            <person name="Yang X."/>
            <person name="Jeffery I.B."/>
            <person name="Cooney J.C."/>
            <person name="Kagawa T.F."/>
            <person name="Liu W."/>
            <person name="Song Y."/>
            <person name="Salvetti E."/>
            <person name="Wrobel A."/>
            <person name="Rasinkangas P."/>
            <person name="Parkhill J."/>
            <person name="Rea M.C."/>
            <person name="O'Sullivan O."/>
            <person name="Ritari J."/>
            <person name="Douillard F.P."/>
            <person name="Paul Ross R."/>
            <person name="Yang R."/>
            <person name="Briner A.E."/>
            <person name="Felis G.E."/>
            <person name="de Vos W.M."/>
            <person name="Barrangou R."/>
            <person name="Klaenhammer T.R."/>
            <person name="Caufield P.W."/>
            <person name="Cui Y."/>
            <person name="Zhang H."/>
            <person name="O'Toole P.W."/>
        </authorList>
    </citation>
    <scope>NUCLEOTIDE SEQUENCE [LARGE SCALE GENOMIC DNA]</scope>
    <source>
        <strain evidence="4 5">DSM 4864</strain>
    </source>
</reference>
<protein>
    <submittedName>
        <fullName evidence="4">NTP pyrophosphohydrolase</fullName>
    </submittedName>
</protein>
<accession>A0A0R1WLG4</accession>
<feature type="domain" description="Nudix hydrolase" evidence="3">
    <location>
        <begin position="17"/>
        <end position="146"/>
    </location>
</feature>
<sequence>MAYIADLRALVGHRPLILTSASGALIDKDGAILLQERADTGDWGFPGGYMDYGESFGQTVVREFKEDAGVVVAPVKLLKLQDGDLYTYPNGDQVQPVNAFYLVRELEQNSYPVKATETVRTARFPLDGQPPRFFNQQHAVMWTVARDYFHRHRAEIIH</sequence>
<dbReference type="SUPFAM" id="SSF55811">
    <property type="entry name" value="Nudix"/>
    <property type="match status" value="1"/>
</dbReference>
<dbReference type="RefSeq" id="WP_056983829.1">
    <property type="nucleotide sequence ID" value="NZ_AZGE01000001.1"/>
</dbReference>
<organism evidence="4 5">
    <name type="scientific">Limosilactobacillus oris DSM 4864</name>
    <dbReference type="NCBI Taxonomy" id="1423779"/>
    <lineage>
        <taxon>Bacteria</taxon>
        <taxon>Bacillati</taxon>
        <taxon>Bacillota</taxon>
        <taxon>Bacilli</taxon>
        <taxon>Lactobacillales</taxon>
        <taxon>Lactobacillaceae</taxon>
        <taxon>Limosilactobacillus</taxon>
    </lineage>
</organism>
<dbReference type="GO" id="GO:0016787">
    <property type="term" value="F:hydrolase activity"/>
    <property type="evidence" value="ECO:0007669"/>
    <property type="project" value="UniProtKB-KW"/>
</dbReference>
<evidence type="ECO:0000256" key="1">
    <source>
        <dbReference type="ARBA" id="ARBA00001946"/>
    </source>
</evidence>
<dbReference type="Gene3D" id="3.90.79.10">
    <property type="entry name" value="Nucleoside Triphosphate Pyrophosphohydrolase"/>
    <property type="match status" value="1"/>
</dbReference>
<dbReference type="PROSITE" id="PS51462">
    <property type="entry name" value="NUDIX"/>
    <property type="match status" value="1"/>
</dbReference>
<evidence type="ECO:0000259" key="3">
    <source>
        <dbReference type="PROSITE" id="PS51462"/>
    </source>
</evidence>
<comment type="cofactor">
    <cofactor evidence="1">
        <name>Mg(2+)</name>
        <dbReference type="ChEBI" id="CHEBI:18420"/>
    </cofactor>
</comment>
<dbReference type="InterPro" id="IPR000086">
    <property type="entry name" value="NUDIX_hydrolase_dom"/>
</dbReference>
<dbReference type="Proteomes" id="UP000050973">
    <property type="component" value="Unassembled WGS sequence"/>
</dbReference>
<dbReference type="AlphaFoldDB" id="A0A0R1WLG4"/>
<evidence type="ECO:0000313" key="5">
    <source>
        <dbReference type="Proteomes" id="UP000050973"/>
    </source>
</evidence>
<dbReference type="PATRIC" id="fig|1423779.3.peg.225"/>
<evidence type="ECO:0000313" key="4">
    <source>
        <dbReference type="EMBL" id="KRM17060.1"/>
    </source>
</evidence>
<dbReference type="CDD" id="cd04677">
    <property type="entry name" value="NUDIX_Hydrolase"/>
    <property type="match status" value="1"/>
</dbReference>
<dbReference type="Pfam" id="PF00293">
    <property type="entry name" value="NUDIX"/>
    <property type="match status" value="1"/>
</dbReference>
<dbReference type="PANTHER" id="PTHR43046:SF2">
    <property type="entry name" value="8-OXO-DGTP DIPHOSPHATASE-RELATED"/>
    <property type="match status" value="1"/>
</dbReference>
<gene>
    <name evidence="4" type="ORF">FC49_GL000222</name>
</gene>
<evidence type="ECO:0000256" key="2">
    <source>
        <dbReference type="ARBA" id="ARBA00022801"/>
    </source>
</evidence>
<dbReference type="PANTHER" id="PTHR43046">
    <property type="entry name" value="GDP-MANNOSE MANNOSYL HYDROLASE"/>
    <property type="match status" value="1"/>
</dbReference>
<keyword evidence="2 4" id="KW-0378">Hydrolase</keyword>
<proteinExistence type="predicted"/>
<comment type="caution">
    <text evidence="4">The sequence shown here is derived from an EMBL/GenBank/DDBJ whole genome shotgun (WGS) entry which is preliminary data.</text>
</comment>
<dbReference type="InterPro" id="IPR015797">
    <property type="entry name" value="NUDIX_hydrolase-like_dom_sf"/>
</dbReference>